<evidence type="ECO:0000313" key="9">
    <source>
        <dbReference type="EMBL" id="WAA08702.1"/>
    </source>
</evidence>
<evidence type="ECO:0000256" key="2">
    <source>
        <dbReference type="ARBA" id="ARBA00010735"/>
    </source>
</evidence>
<dbReference type="Proteomes" id="UP001164718">
    <property type="component" value="Chromosome"/>
</dbReference>
<name>A0A9E8RWR5_9BACI</name>
<sequence length="242" mass="26401">MEREVSTIEERKNPLKFGLNAGVPIAIGYMPIAITYGFIAKATGLSLTETVLMSAIVFAGASQYMALDMIAKQIGTFEIIITTLIVNIRHFLMSASLNEKVEKDNVLKKAIYAFGITDETFSVAAVQRGKLSTGYMIGLNFISYISWVGFSAVGFIVGAGLPDIFQEGMSIALYAMFIGLLVPSIKGSRKVLYLAVVAAAFNALFVFYNIMSIGWSIVLSTMISSIFVEFIYWTRREGASNG</sequence>
<feature type="transmembrane region" description="Helical" evidence="8">
    <location>
        <begin position="191"/>
        <end position="208"/>
    </location>
</feature>
<dbReference type="Pfam" id="PF03591">
    <property type="entry name" value="AzlC"/>
    <property type="match status" value="1"/>
</dbReference>
<evidence type="ECO:0000256" key="6">
    <source>
        <dbReference type="ARBA" id="ARBA00022989"/>
    </source>
</evidence>
<keyword evidence="10" id="KW-1185">Reference proteome</keyword>
<protein>
    <submittedName>
        <fullName evidence="9">AzlC family ABC transporter permease</fullName>
    </submittedName>
</protein>
<evidence type="ECO:0000256" key="3">
    <source>
        <dbReference type="ARBA" id="ARBA00022448"/>
    </source>
</evidence>
<feature type="transmembrane region" description="Helical" evidence="8">
    <location>
        <begin position="21"/>
        <end position="39"/>
    </location>
</feature>
<dbReference type="GO" id="GO:1903785">
    <property type="term" value="P:L-valine transmembrane transport"/>
    <property type="evidence" value="ECO:0007669"/>
    <property type="project" value="TreeGrafter"/>
</dbReference>
<dbReference type="PANTHER" id="PTHR34979">
    <property type="entry name" value="INNER MEMBRANE PROTEIN YGAZ"/>
    <property type="match status" value="1"/>
</dbReference>
<comment type="similarity">
    <text evidence="2">Belongs to the AzlC family.</text>
</comment>
<dbReference type="KEGG" id="faf:OE104_08605"/>
<accession>A0A9E8RWR5</accession>
<keyword evidence="7 8" id="KW-0472">Membrane</keyword>
<dbReference type="RefSeq" id="WP_275416484.1">
    <property type="nucleotide sequence ID" value="NZ_CP106878.1"/>
</dbReference>
<proteinExistence type="inferred from homology"/>
<organism evidence="9 10">
    <name type="scientific">Fervidibacillus albus</name>
    <dbReference type="NCBI Taxonomy" id="2980026"/>
    <lineage>
        <taxon>Bacteria</taxon>
        <taxon>Bacillati</taxon>
        <taxon>Bacillota</taxon>
        <taxon>Bacilli</taxon>
        <taxon>Bacillales</taxon>
        <taxon>Bacillaceae</taxon>
        <taxon>Fervidibacillus</taxon>
    </lineage>
</organism>
<dbReference type="PANTHER" id="PTHR34979:SF1">
    <property type="entry name" value="INNER MEMBRANE PROTEIN YGAZ"/>
    <property type="match status" value="1"/>
</dbReference>
<feature type="transmembrane region" description="Helical" evidence="8">
    <location>
        <begin position="214"/>
        <end position="233"/>
    </location>
</feature>
<keyword evidence="5 8" id="KW-0812">Transmembrane</keyword>
<gene>
    <name evidence="9" type="ORF">OE104_08605</name>
</gene>
<evidence type="ECO:0000256" key="4">
    <source>
        <dbReference type="ARBA" id="ARBA00022475"/>
    </source>
</evidence>
<keyword evidence="6 8" id="KW-1133">Transmembrane helix</keyword>
<dbReference type="AlphaFoldDB" id="A0A9E8RWR5"/>
<evidence type="ECO:0000256" key="7">
    <source>
        <dbReference type="ARBA" id="ARBA00023136"/>
    </source>
</evidence>
<keyword evidence="4" id="KW-1003">Cell membrane</keyword>
<evidence type="ECO:0000256" key="1">
    <source>
        <dbReference type="ARBA" id="ARBA00004651"/>
    </source>
</evidence>
<evidence type="ECO:0000313" key="10">
    <source>
        <dbReference type="Proteomes" id="UP001164718"/>
    </source>
</evidence>
<reference evidence="9" key="1">
    <citation type="submission" date="2022-09" db="EMBL/GenBank/DDBJ databases">
        <title>Complete Genomes of Fervidibacillus albus and Fervidibacillus halotolerans isolated from tidal flat sediments.</title>
        <authorList>
            <person name="Kwon K.K."/>
            <person name="Yang S.-H."/>
            <person name="Park M.J."/>
            <person name="Oh H.-M."/>
        </authorList>
    </citation>
    <scope>NUCLEOTIDE SEQUENCE</scope>
    <source>
        <strain evidence="9">MEBiC13591</strain>
    </source>
</reference>
<evidence type="ECO:0000256" key="8">
    <source>
        <dbReference type="SAM" id="Phobius"/>
    </source>
</evidence>
<dbReference type="EMBL" id="CP106878">
    <property type="protein sequence ID" value="WAA08702.1"/>
    <property type="molecule type" value="Genomic_DNA"/>
</dbReference>
<dbReference type="GO" id="GO:0005886">
    <property type="term" value="C:plasma membrane"/>
    <property type="evidence" value="ECO:0007669"/>
    <property type="project" value="UniProtKB-SubCell"/>
</dbReference>
<comment type="subcellular location">
    <subcellularLocation>
        <location evidence="1">Cell membrane</location>
        <topology evidence="1">Multi-pass membrane protein</topology>
    </subcellularLocation>
</comment>
<feature type="transmembrane region" description="Helical" evidence="8">
    <location>
        <begin position="164"/>
        <end position="182"/>
    </location>
</feature>
<dbReference type="InterPro" id="IPR011606">
    <property type="entry name" value="Brnchd-chn_aa_trnsp_permease"/>
</dbReference>
<feature type="transmembrane region" description="Helical" evidence="8">
    <location>
        <begin position="137"/>
        <end position="158"/>
    </location>
</feature>
<evidence type="ECO:0000256" key="5">
    <source>
        <dbReference type="ARBA" id="ARBA00022692"/>
    </source>
</evidence>
<keyword evidence="3" id="KW-0813">Transport</keyword>